<keyword evidence="5" id="KW-0053">Apoptosis</keyword>
<evidence type="ECO:0000256" key="1">
    <source>
        <dbReference type="ARBA" id="ARBA00004477"/>
    </source>
</evidence>
<evidence type="ECO:0000256" key="8">
    <source>
        <dbReference type="ARBA" id="ARBA00023136"/>
    </source>
</evidence>
<gene>
    <name evidence="11" type="ORF">KUTeg_016036</name>
</gene>
<keyword evidence="12" id="KW-1185">Reference proteome</keyword>
<dbReference type="PANTHER" id="PTHR13448:SF0">
    <property type="entry name" value="TRANSMEMBRANE PROTEIN 214"/>
    <property type="match status" value="1"/>
</dbReference>
<evidence type="ECO:0000256" key="5">
    <source>
        <dbReference type="ARBA" id="ARBA00022703"/>
    </source>
</evidence>
<protein>
    <submittedName>
        <fullName evidence="11">Uncharacterized protein</fullName>
    </submittedName>
</protein>
<keyword evidence="8" id="KW-0472">Membrane</keyword>
<proteinExistence type="inferred from homology"/>
<evidence type="ECO:0000256" key="7">
    <source>
        <dbReference type="ARBA" id="ARBA00022989"/>
    </source>
</evidence>
<comment type="caution">
    <text evidence="11">The sequence shown here is derived from an EMBL/GenBank/DDBJ whole genome shotgun (WGS) entry which is preliminary data.</text>
</comment>
<evidence type="ECO:0000256" key="3">
    <source>
        <dbReference type="ARBA" id="ARBA00011720"/>
    </source>
</evidence>
<comment type="subunit">
    <text evidence="3">Constitutively interacts with CASP4; required for the localization of procaspase 4 to the ER.</text>
</comment>
<keyword evidence="6" id="KW-0256">Endoplasmic reticulum</keyword>
<evidence type="ECO:0000313" key="12">
    <source>
        <dbReference type="Proteomes" id="UP001217089"/>
    </source>
</evidence>
<organism evidence="11 12">
    <name type="scientific">Tegillarca granosa</name>
    <name type="common">Malaysian cockle</name>
    <name type="synonym">Anadara granosa</name>
    <dbReference type="NCBI Taxonomy" id="220873"/>
    <lineage>
        <taxon>Eukaryota</taxon>
        <taxon>Metazoa</taxon>
        <taxon>Spiralia</taxon>
        <taxon>Lophotrochozoa</taxon>
        <taxon>Mollusca</taxon>
        <taxon>Bivalvia</taxon>
        <taxon>Autobranchia</taxon>
        <taxon>Pteriomorphia</taxon>
        <taxon>Arcoida</taxon>
        <taxon>Arcoidea</taxon>
        <taxon>Arcidae</taxon>
        <taxon>Tegillarca</taxon>
    </lineage>
</organism>
<evidence type="ECO:0000256" key="6">
    <source>
        <dbReference type="ARBA" id="ARBA00022824"/>
    </source>
</evidence>
<dbReference type="EMBL" id="JARBDR010000813">
    <property type="protein sequence ID" value="KAJ8305491.1"/>
    <property type="molecule type" value="Genomic_DNA"/>
</dbReference>
<evidence type="ECO:0000256" key="4">
    <source>
        <dbReference type="ARBA" id="ARBA00022692"/>
    </source>
</evidence>
<accession>A0ABQ9EM77</accession>
<evidence type="ECO:0000256" key="2">
    <source>
        <dbReference type="ARBA" id="ARBA00007984"/>
    </source>
</evidence>
<dbReference type="Pfam" id="PF10151">
    <property type="entry name" value="TMEM214"/>
    <property type="match status" value="2"/>
</dbReference>
<comment type="similarity">
    <text evidence="2">Belongs to the TMEM214 family.</text>
</comment>
<reference evidence="11 12" key="1">
    <citation type="submission" date="2022-12" db="EMBL/GenBank/DDBJ databases">
        <title>Chromosome-level genome of Tegillarca granosa.</title>
        <authorList>
            <person name="Kim J."/>
        </authorList>
    </citation>
    <scope>NUCLEOTIDE SEQUENCE [LARGE SCALE GENOMIC DNA]</scope>
    <source>
        <strain evidence="11">Teg-2019</strain>
        <tissue evidence="11">Adductor muscle</tissue>
    </source>
</reference>
<evidence type="ECO:0000313" key="11">
    <source>
        <dbReference type="EMBL" id="KAJ8305491.1"/>
    </source>
</evidence>
<evidence type="ECO:0000256" key="9">
    <source>
        <dbReference type="ARBA" id="ARBA00023180"/>
    </source>
</evidence>
<dbReference type="InterPro" id="IPR019308">
    <property type="entry name" value="TMEM214"/>
</dbReference>
<keyword evidence="7" id="KW-1133">Transmembrane helix</keyword>
<evidence type="ECO:0000256" key="10">
    <source>
        <dbReference type="ARBA" id="ARBA00024938"/>
    </source>
</evidence>
<dbReference type="PANTHER" id="PTHR13448">
    <property type="entry name" value="TRANSMEMBRANE PROTEIN 214"/>
    <property type="match status" value="1"/>
</dbReference>
<name>A0ABQ9EM77_TEGGR</name>
<dbReference type="Proteomes" id="UP001217089">
    <property type="component" value="Unassembled WGS sequence"/>
</dbReference>
<sequence length="448" mass="52287">MSTLTVTQTRFPDNAEVWLKDLASFLNLKLEDVPEPDPLFKNKPKDFPKSELKKDCCDVIRKVLKESSSVTLEHLLYHSIQTMLTESAKGHSTYGYRIFVQLMAEYSELLKTHQNQSQKCLSILWCLGQCGIRDLRCGIRSMPHNEKDLKSVYGEITVREYFHLVDLIFGEKFLQQDMKKRLQAVYPKLKTIAYCGTYPPSERSFFPSYLSRTTQNCNATMKAELLSCLSTCLIKDKQCFSVWCQMYTKHLPQSSVLMKYLLDNWGTLNGKIDKKLLQNTLRSFSITNDELAAQGRNSMDGFDSCVSACKELLQKLSESKFPWFGFIFTLIALGPRQWTMTNVPLYFDKVEKSVGPYIWTAWDTVFTYVMYVVDIYSLSPDFWSEVGKYLWLSWDFFRDYTFWIYDQMLNFELCEIPPDKTLFILVIDDTLVEFEGSWQFIYNSKIVL</sequence>
<keyword evidence="4" id="KW-0812">Transmembrane</keyword>
<keyword evidence="9" id="KW-0325">Glycoprotein</keyword>
<comment type="function">
    <text evidence="10">Critical mediator, in cooperation with CASP4, of endoplasmic reticulum-stress induced apoptosis. Required or the activation of CASP4 following endoplasmic reticulum stress.</text>
</comment>
<comment type="subcellular location">
    <subcellularLocation>
        <location evidence="1">Endoplasmic reticulum membrane</location>
        <topology evidence="1">Multi-pass membrane protein</topology>
    </subcellularLocation>
</comment>